<name>A0AAV0VYZ7_9HEMI</name>
<dbReference type="EMBL" id="CARXXK010000001">
    <property type="protein sequence ID" value="CAI6347983.1"/>
    <property type="molecule type" value="Genomic_DNA"/>
</dbReference>
<gene>
    <name evidence="1" type="ORF">MEUPH1_LOCUS4707</name>
</gene>
<reference evidence="1 2" key="1">
    <citation type="submission" date="2023-01" db="EMBL/GenBank/DDBJ databases">
        <authorList>
            <person name="Whitehead M."/>
        </authorList>
    </citation>
    <scope>NUCLEOTIDE SEQUENCE [LARGE SCALE GENOMIC DNA]</scope>
</reference>
<evidence type="ECO:0000313" key="2">
    <source>
        <dbReference type="Proteomes" id="UP001160148"/>
    </source>
</evidence>
<sequence>MVAKNKQRFYSQNSL</sequence>
<keyword evidence="2" id="KW-1185">Reference proteome</keyword>
<comment type="caution">
    <text evidence="1">The sequence shown here is derived from an EMBL/GenBank/DDBJ whole genome shotgun (WGS) entry which is preliminary data.</text>
</comment>
<dbReference type="Proteomes" id="UP001160148">
    <property type="component" value="Unassembled WGS sequence"/>
</dbReference>
<organism evidence="1 2">
    <name type="scientific">Macrosiphum euphorbiae</name>
    <name type="common">potato aphid</name>
    <dbReference type="NCBI Taxonomy" id="13131"/>
    <lineage>
        <taxon>Eukaryota</taxon>
        <taxon>Metazoa</taxon>
        <taxon>Ecdysozoa</taxon>
        <taxon>Arthropoda</taxon>
        <taxon>Hexapoda</taxon>
        <taxon>Insecta</taxon>
        <taxon>Pterygota</taxon>
        <taxon>Neoptera</taxon>
        <taxon>Paraneoptera</taxon>
        <taxon>Hemiptera</taxon>
        <taxon>Sternorrhyncha</taxon>
        <taxon>Aphidomorpha</taxon>
        <taxon>Aphidoidea</taxon>
        <taxon>Aphididae</taxon>
        <taxon>Macrosiphini</taxon>
        <taxon>Macrosiphum</taxon>
    </lineage>
</organism>
<evidence type="ECO:0000313" key="1">
    <source>
        <dbReference type="EMBL" id="CAI6347983.1"/>
    </source>
</evidence>
<proteinExistence type="predicted"/>
<protein>
    <submittedName>
        <fullName evidence="1">Uncharacterized protein</fullName>
    </submittedName>
</protein>
<accession>A0AAV0VYZ7</accession>